<dbReference type="Gene3D" id="3.30.70.1070">
    <property type="entry name" value="Sporulation related repeat"/>
    <property type="match status" value="1"/>
</dbReference>
<accession>A0A3B1DIB0</accession>
<dbReference type="GO" id="GO:0042834">
    <property type="term" value="F:peptidoglycan binding"/>
    <property type="evidence" value="ECO:0007669"/>
    <property type="project" value="InterPro"/>
</dbReference>
<dbReference type="EMBL" id="UOGJ01000073">
    <property type="protein sequence ID" value="VAX35804.1"/>
    <property type="molecule type" value="Genomic_DNA"/>
</dbReference>
<evidence type="ECO:0000259" key="1">
    <source>
        <dbReference type="PROSITE" id="PS51724"/>
    </source>
</evidence>
<protein>
    <recommendedName>
        <fullName evidence="1">SPOR domain-containing protein</fullName>
    </recommendedName>
</protein>
<dbReference type="Pfam" id="PF05036">
    <property type="entry name" value="SPOR"/>
    <property type="match status" value="1"/>
</dbReference>
<name>A0A3B1DIB0_9ZZZZ</name>
<organism evidence="2">
    <name type="scientific">hydrothermal vent metagenome</name>
    <dbReference type="NCBI Taxonomy" id="652676"/>
    <lineage>
        <taxon>unclassified sequences</taxon>
        <taxon>metagenomes</taxon>
        <taxon>ecological metagenomes</taxon>
    </lineage>
</organism>
<dbReference type="InterPro" id="IPR036680">
    <property type="entry name" value="SPOR-like_sf"/>
</dbReference>
<sequence length="158" mass="18081">MFRLLSYLFIFALGLLVGNGTLTDISFSPITKWFESQSWLPQKKIEKQSGSTKKVEIIDWKLKPEPKSVKKNSPSSKKNTINGLFTVQVGAFKDLKEAQQLVKQLIDKNIDAYIAPKVIGKQGNQYRVFVGEYLNKQDATKKLLKLNKYFSDAFVRLF</sequence>
<dbReference type="AlphaFoldDB" id="A0A3B1DIB0"/>
<reference evidence="2" key="1">
    <citation type="submission" date="2018-06" db="EMBL/GenBank/DDBJ databases">
        <authorList>
            <person name="Zhirakovskaya E."/>
        </authorList>
    </citation>
    <scope>NUCLEOTIDE SEQUENCE</scope>
</reference>
<evidence type="ECO:0000313" key="2">
    <source>
        <dbReference type="EMBL" id="VAX35804.1"/>
    </source>
</evidence>
<gene>
    <name evidence="2" type="ORF">MNBD_UNCLBAC01-327</name>
</gene>
<dbReference type="InterPro" id="IPR007730">
    <property type="entry name" value="SPOR-like_dom"/>
</dbReference>
<proteinExistence type="predicted"/>
<dbReference type="PROSITE" id="PS51724">
    <property type="entry name" value="SPOR"/>
    <property type="match status" value="1"/>
</dbReference>
<dbReference type="SUPFAM" id="SSF110997">
    <property type="entry name" value="Sporulation related repeat"/>
    <property type="match status" value="1"/>
</dbReference>
<feature type="domain" description="SPOR" evidence="1">
    <location>
        <begin position="79"/>
        <end position="158"/>
    </location>
</feature>